<evidence type="ECO:0000256" key="1">
    <source>
        <dbReference type="SAM" id="Phobius"/>
    </source>
</evidence>
<feature type="transmembrane region" description="Helical" evidence="1">
    <location>
        <begin position="84"/>
        <end position="103"/>
    </location>
</feature>
<dbReference type="Proteomes" id="UP000689195">
    <property type="component" value="Unassembled WGS sequence"/>
</dbReference>
<proteinExistence type="predicted"/>
<dbReference type="AlphaFoldDB" id="A0A8S1SYL4"/>
<sequence length="165" mass="19372">MEQSLFKKQLPTTLKKTLQFLILSLGLSVFVCLLEGIIFTNFTSEISHECDIIPATIIQTISCYLALITLLLFIISIFRMSKSYILIAMVLSILFKFISFIMMKTMVNQIWGECYFSRLQITSFFLSDAFWIILLLFYYNTLSNLYKKFPEIFYSRLNINLVWQS</sequence>
<name>A0A8S1SYL4_9CILI</name>
<organism evidence="2 3">
    <name type="scientific">Paramecium pentaurelia</name>
    <dbReference type="NCBI Taxonomy" id="43138"/>
    <lineage>
        <taxon>Eukaryota</taxon>
        <taxon>Sar</taxon>
        <taxon>Alveolata</taxon>
        <taxon>Ciliophora</taxon>
        <taxon>Intramacronucleata</taxon>
        <taxon>Oligohymenophorea</taxon>
        <taxon>Peniculida</taxon>
        <taxon>Parameciidae</taxon>
        <taxon>Paramecium</taxon>
    </lineage>
</organism>
<keyword evidence="1" id="KW-1133">Transmembrane helix</keyword>
<gene>
    <name evidence="2" type="ORF">PPENT_87.1.T0130244</name>
</gene>
<evidence type="ECO:0000313" key="3">
    <source>
        <dbReference type="Proteomes" id="UP000689195"/>
    </source>
</evidence>
<feature type="transmembrane region" description="Helical" evidence="1">
    <location>
        <begin position="20"/>
        <end position="40"/>
    </location>
</feature>
<keyword evidence="3" id="KW-1185">Reference proteome</keyword>
<keyword evidence="1" id="KW-0472">Membrane</keyword>
<keyword evidence="1" id="KW-0812">Transmembrane</keyword>
<reference evidence="2" key="1">
    <citation type="submission" date="2021-01" db="EMBL/GenBank/DDBJ databases">
        <authorList>
            <consortium name="Genoscope - CEA"/>
            <person name="William W."/>
        </authorList>
    </citation>
    <scope>NUCLEOTIDE SEQUENCE</scope>
</reference>
<feature type="transmembrane region" description="Helical" evidence="1">
    <location>
        <begin position="52"/>
        <end position="77"/>
    </location>
</feature>
<evidence type="ECO:0008006" key="4">
    <source>
        <dbReference type="Google" id="ProtNLM"/>
    </source>
</evidence>
<dbReference type="EMBL" id="CAJJDO010000013">
    <property type="protein sequence ID" value="CAD8144468.1"/>
    <property type="molecule type" value="Genomic_DNA"/>
</dbReference>
<feature type="transmembrane region" description="Helical" evidence="1">
    <location>
        <begin position="115"/>
        <end position="139"/>
    </location>
</feature>
<evidence type="ECO:0000313" key="2">
    <source>
        <dbReference type="EMBL" id="CAD8144468.1"/>
    </source>
</evidence>
<accession>A0A8S1SYL4</accession>
<protein>
    <recommendedName>
        <fullName evidence="4">Transmembrane protein</fullName>
    </recommendedName>
</protein>
<comment type="caution">
    <text evidence="2">The sequence shown here is derived from an EMBL/GenBank/DDBJ whole genome shotgun (WGS) entry which is preliminary data.</text>
</comment>
<dbReference type="OrthoDB" id="10487427at2759"/>